<dbReference type="InterPro" id="IPR011006">
    <property type="entry name" value="CheY-like_superfamily"/>
</dbReference>
<keyword evidence="4" id="KW-0804">Transcription</keyword>
<dbReference type="CDD" id="cd06170">
    <property type="entry name" value="LuxR_C_like"/>
    <property type="match status" value="1"/>
</dbReference>
<reference evidence="8" key="1">
    <citation type="submission" date="2023-12" db="EMBL/GenBank/DDBJ databases">
        <title>Fervidustalea candida gen. nov., sp. nov., a novel member of the family Paenibacillaceae isolated from a geothermal area.</title>
        <authorList>
            <person name="Li W.-J."/>
            <person name="Jiao J.-Y."/>
            <person name="Chen Y."/>
        </authorList>
    </citation>
    <scope>NUCLEOTIDE SEQUENCE</scope>
    <source>
        <strain evidence="8">SYSU GA230002</strain>
    </source>
</reference>
<dbReference type="SMART" id="SM00448">
    <property type="entry name" value="REC"/>
    <property type="match status" value="1"/>
</dbReference>
<proteinExistence type="predicted"/>
<dbReference type="PROSITE" id="PS50110">
    <property type="entry name" value="RESPONSE_REGULATORY"/>
    <property type="match status" value="1"/>
</dbReference>
<evidence type="ECO:0000313" key="8">
    <source>
        <dbReference type="EMBL" id="MEB3102077.1"/>
    </source>
</evidence>
<evidence type="ECO:0000256" key="2">
    <source>
        <dbReference type="ARBA" id="ARBA00023015"/>
    </source>
</evidence>
<gene>
    <name evidence="8" type="ORF">VF724_10415</name>
</gene>
<evidence type="ECO:0000259" key="6">
    <source>
        <dbReference type="PROSITE" id="PS50043"/>
    </source>
</evidence>
<accession>A0ABU5ZJN8</accession>
<dbReference type="PANTHER" id="PTHR43214:SF37">
    <property type="entry name" value="TRANSCRIPTIONAL REGULATORY PROTEIN YDFI"/>
    <property type="match status" value="1"/>
</dbReference>
<dbReference type="InterPro" id="IPR000792">
    <property type="entry name" value="Tscrpt_reg_LuxR_C"/>
</dbReference>
<keyword evidence="9" id="KW-1185">Reference proteome</keyword>
<dbReference type="PROSITE" id="PS00622">
    <property type="entry name" value="HTH_LUXR_1"/>
    <property type="match status" value="1"/>
</dbReference>
<feature type="domain" description="Response regulatory" evidence="7">
    <location>
        <begin position="6"/>
        <end position="122"/>
    </location>
</feature>
<dbReference type="Pfam" id="PF00196">
    <property type="entry name" value="GerE"/>
    <property type="match status" value="1"/>
</dbReference>
<keyword evidence="2" id="KW-0805">Transcription regulation</keyword>
<feature type="modified residue" description="4-aspartylphosphate" evidence="5">
    <location>
        <position position="57"/>
    </location>
</feature>
<dbReference type="Pfam" id="PF00072">
    <property type="entry name" value="Response_reg"/>
    <property type="match status" value="1"/>
</dbReference>
<keyword evidence="3" id="KW-0238">DNA-binding</keyword>
<comment type="caution">
    <text evidence="8">The sequence shown here is derived from an EMBL/GenBank/DDBJ whole genome shotgun (WGS) entry which is preliminary data.</text>
</comment>
<organism evidence="8 9">
    <name type="scientific">Ferviditalea candida</name>
    <dbReference type="NCBI Taxonomy" id="3108399"/>
    <lineage>
        <taxon>Bacteria</taxon>
        <taxon>Bacillati</taxon>
        <taxon>Bacillota</taxon>
        <taxon>Bacilli</taxon>
        <taxon>Bacillales</taxon>
        <taxon>Paenibacillaceae</taxon>
        <taxon>Ferviditalea</taxon>
    </lineage>
</organism>
<dbReference type="SUPFAM" id="SSF52172">
    <property type="entry name" value="CheY-like"/>
    <property type="match status" value="1"/>
</dbReference>
<dbReference type="EMBL" id="JAYJLD010000013">
    <property type="protein sequence ID" value="MEB3102077.1"/>
    <property type="molecule type" value="Genomic_DNA"/>
</dbReference>
<dbReference type="SUPFAM" id="SSF46894">
    <property type="entry name" value="C-terminal effector domain of the bipartite response regulators"/>
    <property type="match status" value="1"/>
</dbReference>
<dbReference type="PRINTS" id="PR00038">
    <property type="entry name" value="HTHLUXR"/>
</dbReference>
<dbReference type="PANTHER" id="PTHR43214">
    <property type="entry name" value="TWO-COMPONENT RESPONSE REGULATOR"/>
    <property type="match status" value="1"/>
</dbReference>
<name>A0ABU5ZJN8_9BACL</name>
<dbReference type="PROSITE" id="PS50043">
    <property type="entry name" value="HTH_LUXR_2"/>
    <property type="match status" value="1"/>
</dbReference>
<dbReference type="InterPro" id="IPR016032">
    <property type="entry name" value="Sig_transdc_resp-reg_C-effctor"/>
</dbReference>
<protein>
    <submittedName>
        <fullName evidence="8">Response regulator transcription factor</fullName>
    </submittedName>
</protein>
<dbReference type="Gene3D" id="3.40.50.2300">
    <property type="match status" value="1"/>
</dbReference>
<evidence type="ECO:0000256" key="3">
    <source>
        <dbReference type="ARBA" id="ARBA00023125"/>
    </source>
</evidence>
<dbReference type="RefSeq" id="WP_371754196.1">
    <property type="nucleotide sequence ID" value="NZ_JAYJLD010000013.1"/>
</dbReference>
<dbReference type="SMART" id="SM00421">
    <property type="entry name" value="HTH_LUXR"/>
    <property type="match status" value="1"/>
</dbReference>
<evidence type="ECO:0000259" key="7">
    <source>
        <dbReference type="PROSITE" id="PS50110"/>
    </source>
</evidence>
<dbReference type="InterPro" id="IPR058245">
    <property type="entry name" value="NreC/VraR/RcsB-like_REC"/>
</dbReference>
<keyword evidence="1 5" id="KW-0597">Phosphoprotein</keyword>
<dbReference type="InterPro" id="IPR039420">
    <property type="entry name" value="WalR-like"/>
</dbReference>
<feature type="domain" description="HTH luxR-type" evidence="6">
    <location>
        <begin position="146"/>
        <end position="211"/>
    </location>
</feature>
<evidence type="ECO:0000313" key="9">
    <source>
        <dbReference type="Proteomes" id="UP001310386"/>
    </source>
</evidence>
<dbReference type="InterPro" id="IPR001789">
    <property type="entry name" value="Sig_transdc_resp-reg_receiver"/>
</dbReference>
<evidence type="ECO:0000256" key="1">
    <source>
        <dbReference type="ARBA" id="ARBA00022553"/>
    </source>
</evidence>
<dbReference type="Proteomes" id="UP001310386">
    <property type="component" value="Unassembled WGS sequence"/>
</dbReference>
<dbReference type="CDD" id="cd17535">
    <property type="entry name" value="REC_NarL-like"/>
    <property type="match status" value="1"/>
</dbReference>
<evidence type="ECO:0000256" key="5">
    <source>
        <dbReference type="PROSITE-ProRule" id="PRU00169"/>
    </source>
</evidence>
<sequence length="215" mass="24393">MTQPFRVLIADDHAHAREGIRAILSSDPTFQIVAEAKDGREAVQLTEQWIPELILMDISMPHMNGLEATKIIKDKHPNIKIVMVTVSDDSLHLFEALKKGAQGYLIKNLNPTAWHEYLKAVAVDEAPVSRELANRILQEFSQKEIAKFNENLLTGREREILGWVAKGLSNREIAEKLEISEHTVKNHLKNILHKLHLENRVQLAGYAFKTGLVQE</sequence>
<evidence type="ECO:0000256" key="4">
    <source>
        <dbReference type="ARBA" id="ARBA00023163"/>
    </source>
</evidence>